<dbReference type="EMBL" id="AP022565">
    <property type="protein sequence ID" value="BBX29085.1"/>
    <property type="molecule type" value="Genomic_DNA"/>
</dbReference>
<dbReference type="AlphaFoldDB" id="A0A6N4UYL6"/>
<evidence type="ECO:0000313" key="2">
    <source>
        <dbReference type="Proteomes" id="UP000466906"/>
    </source>
</evidence>
<reference evidence="1 2" key="1">
    <citation type="journal article" date="2019" name="Emerg. Microbes Infect.">
        <title>Comprehensive subspecies identification of 175 nontuberculous mycobacteria species based on 7547 genomic profiles.</title>
        <authorList>
            <person name="Matsumoto Y."/>
            <person name="Kinjo T."/>
            <person name="Motooka D."/>
            <person name="Nabeya D."/>
            <person name="Jung N."/>
            <person name="Uechi K."/>
            <person name="Horii T."/>
            <person name="Iida T."/>
            <person name="Fujita J."/>
            <person name="Nakamura S."/>
        </authorList>
    </citation>
    <scope>NUCLEOTIDE SEQUENCE [LARGE SCALE GENOMIC DNA]</scope>
    <source>
        <strain evidence="1 2">JCM 12272</strain>
    </source>
</reference>
<sequence>MLNVHCVPAQSALTCISIVPWGLGIELTAELEAAVADVGNASAAAVSTAAVLAAESLLIVIVKKGIRSLLVVGDFD</sequence>
<keyword evidence="2" id="KW-1185">Reference proteome</keyword>
<name>A0A6N4UYL6_9MYCO</name>
<organism evidence="1 2">
    <name type="scientific">Mycolicibacterium alvei</name>
    <dbReference type="NCBI Taxonomy" id="67081"/>
    <lineage>
        <taxon>Bacteria</taxon>
        <taxon>Bacillati</taxon>
        <taxon>Actinomycetota</taxon>
        <taxon>Actinomycetes</taxon>
        <taxon>Mycobacteriales</taxon>
        <taxon>Mycobacteriaceae</taxon>
        <taxon>Mycolicibacterium</taxon>
    </lineage>
</organism>
<proteinExistence type="predicted"/>
<gene>
    <name evidence="1" type="ORF">MALV_42100</name>
</gene>
<dbReference type="Proteomes" id="UP000466906">
    <property type="component" value="Chromosome"/>
</dbReference>
<dbReference type="KEGG" id="malv:MALV_42100"/>
<protein>
    <submittedName>
        <fullName evidence="1">Uncharacterized protein</fullName>
    </submittedName>
</protein>
<evidence type="ECO:0000313" key="1">
    <source>
        <dbReference type="EMBL" id="BBX29085.1"/>
    </source>
</evidence>
<accession>A0A6N4UYL6</accession>